<feature type="non-terminal residue" evidence="1">
    <location>
        <position position="1"/>
    </location>
</feature>
<keyword evidence="2" id="KW-1185">Reference proteome</keyword>
<evidence type="ECO:0000313" key="1">
    <source>
        <dbReference type="EMBL" id="MEB4590757.1"/>
    </source>
</evidence>
<name>A0ABU6CV88_9GAMM</name>
<reference evidence="2" key="1">
    <citation type="submission" date="2023-07" db="EMBL/GenBank/DDBJ databases">
        <title>The carbon used by Thiothrix.</title>
        <authorList>
            <person name="Chen L."/>
        </authorList>
    </citation>
    <scope>NUCLEOTIDE SEQUENCE [LARGE SCALE GENOMIC DNA]</scope>
</reference>
<gene>
    <name evidence="1" type="ORF">VSS37_07180</name>
</gene>
<protein>
    <recommendedName>
        <fullName evidence="3">DNA primase</fullName>
    </recommendedName>
</protein>
<dbReference type="RefSeq" id="WP_324694121.1">
    <property type="nucleotide sequence ID" value="NZ_JAYMYJ010000058.1"/>
</dbReference>
<accession>A0ABU6CV88</accession>
<organism evidence="1 2">
    <name type="scientific">Candidatus Thiothrix phosphatis</name>
    <dbReference type="NCBI Taxonomy" id="3112415"/>
    <lineage>
        <taxon>Bacteria</taxon>
        <taxon>Pseudomonadati</taxon>
        <taxon>Pseudomonadota</taxon>
        <taxon>Gammaproteobacteria</taxon>
        <taxon>Thiotrichales</taxon>
        <taxon>Thiotrichaceae</taxon>
        <taxon>Thiothrix</taxon>
    </lineage>
</organism>
<evidence type="ECO:0008006" key="3">
    <source>
        <dbReference type="Google" id="ProtNLM"/>
    </source>
</evidence>
<evidence type="ECO:0000313" key="2">
    <source>
        <dbReference type="Proteomes" id="UP001308005"/>
    </source>
</evidence>
<comment type="caution">
    <text evidence="1">The sequence shown here is derived from an EMBL/GenBank/DDBJ whole genome shotgun (WGS) entry which is preliminary data.</text>
</comment>
<dbReference type="Proteomes" id="UP001308005">
    <property type="component" value="Unassembled WGS sequence"/>
</dbReference>
<proteinExistence type="predicted"/>
<dbReference type="EMBL" id="JAYMYJ010000058">
    <property type="protein sequence ID" value="MEB4590757.1"/>
    <property type="molecule type" value="Genomic_DNA"/>
</dbReference>
<sequence>RGYAVTGRSGHVIKFPFSIRQSHDARSLIQCIPQGKNGIDWGNAYAISGQMFDVKSANIPHLNRYVIIDDEGMEKDTIGFLANILSESSSVVPFSTRDGWIGRLAA</sequence>